<protein>
    <submittedName>
        <fullName evidence="1">Uncharacterized protein</fullName>
    </submittedName>
</protein>
<dbReference type="PATRIC" id="fig|316.110.peg.4432"/>
<organism evidence="1 2">
    <name type="scientific">Stutzerimonas stutzeri</name>
    <name type="common">Pseudomonas stutzeri</name>
    <dbReference type="NCBI Taxonomy" id="316"/>
    <lineage>
        <taxon>Bacteria</taxon>
        <taxon>Pseudomonadati</taxon>
        <taxon>Pseudomonadota</taxon>
        <taxon>Gammaproteobacteria</taxon>
        <taxon>Pseudomonadales</taxon>
        <taxon>Pseudomonadaceae</taxon>
        <taxon>Stutzerimonas</taxon>
    </lineage>
</organism>
<dbReference type="Proteomes" id="UP000032439">
    <property type="component" value="Unassembled WGS sequence"/>
</dbReference>
<name>A0A0D7EA46_STUST</name>
<proteinExistence type="predicted"/>
<evidence type="ECO:0000313" key="2">
    <source>
        <dbReference type="Proteomes" id="UP000032439"/>
    </source>
</evidence>
<sequence length="65" mass="7141">MSEKKGFIARLFGKQEDSACCAVRIEEVPKTEMTPMPVAKKSACCAVRIEEVKDDDATQQPPAAR</sequence>
<evidence type="ECO:0000313" key="1">
    <source>
        <dbReference type="EMBL" id="KIZ36452.1"/>
    </source>
</evidence>
<dbReference type="EMBL" id="JXXD01000077">
    <property type="protein sequence ID" value="KIZ36452.1"/>
    <property type="molecule type" value="Genomic_DNA"/>
</dbReference>
<dbReference type="RefSeq" id="WP_044314810.1">
    <property type="nucleotide sequence ID" value="NZ_JXXD01000077.1"/>
</dbReference>
<accession>A0A0D7EA46</accession>
<reference evidence="1 2" key="1">
    <citation type="submission" date="2014-11" db="EMBL/GenBank/DDBJ databases">
        <title>Genomics and ecophysiology of heterotrophic nitrogen fixing bacteria isolated from estuarine surface water.</title>
        <authorList>
            <person name="Bentzon-Tilia M."/>
            <person name="Severin I."/>
            <person name="Hansen L.H."/>
            <person name="Riemann L."/>
        </authorList>
    </citation>
    <scope>NUCLEOTIDE SEQUENCE [LARGE SCALE GENOMIC DNA]</scope>
    <source>
        <strain evidence="1 2">BAL361</strain>
    </source>
</reference>
<comment type="caution">
    <text evidence="1">The sequence shown here is derived from an EMBL/GenBank/DDBJ whole genome shotgun (WGS) entry which is preliminary data.</text>
</comment>
<dbReference type="AlphaFoldDB" id="A0A0D7EA46"/>
<gene>
    <name evidence="1" type="ORF">LO50_09370</name>
</gene>